<dbReference type="InterPro" id="IPR006968">
    <property type="entry name" value="RUS_fam"/>
</dbReference>
<dbReference type="InParanoid" id="A0A0D2WSA8"/>
<feature type="region of interest" description="Disordered" evidence="2">
    <location>
        <begin position="100"/>
        <end position="183"/>
    </location>
</feature>
<feature type="domain" description="Protein root UVB sensitive/RUS" evidence="3">
    <location>
        <begin position="316"/>
        <end position="551"/>
    </location>
</feature>
<evidence type="ECO:0000313" key="5">
    <source>
        <dbReference type="Proteomes" id="UP000008743"/>
    </source>
</evidence>
<evidence type="ECO:0000313" key="4">
    <source>
        <dbReference type="EMBL" id="KJE95000.1"/>
    </source>
</evidence>
<gene>
    <name evidence="4" type="ORF">CAOG_005530</name>
</gene>
<keyword evidence="5" id="KW-1185">Reference proteome</keyword>
<dbReference type="InterPro" id="IPR054549">
    <property type="entry name" value="UVB_sens_RUS_dom"/>
</dbReference>
<dbReference type="eggNOG" id="KOG4249">
    <property type="taxonomic scope" value="Eukaryota"/>
</dbReference>
<name>A0A0D2WSA8_CAPO3</name>
<dbReference type="OrthoDB" id="364779at2759"/>
<evidence type="ECO:0000256" key="2">
    <source>
        <dbReference type="SAM" id="MobiDB-lite"/>
    </source>
</evidence>
<dbReference type="Proteomes" id="UP000008743">
    <property type="component" value="Unassembled WGS sequence"/>
</dbReference>
<feature type="compositionally biased region" description="Polar residues" evidence="2">
    <location>
        <begin position="171"/>
        <end position="180"/>
    </location>
</feature>
<feature type="region of interest" description="Disordered" evidence="2">
    <location>
        <begin position="706"/>
        <end position="735"/>
    </location>
</feature>
<accession>A0A0D2WSA8</accession>
<protein>
    <recommendedName>
        <fullName evidence="3">Protein root UVB sensitive/RUS domain-containing protein</fullName>
    </recommendedName>
</protein>
<reference evidence="5" key="1">
    <citation type="submission" date="2011-02" db="EMBL/GenBank/DDBJ databases">
        <title>The Genome Sequence of Capsaspora owczarzaki ATCC 30864.</title>
        <authorList>
            <person name="Russ C."/>
            <person name="Cuomo C."/>
            <person name="Burger G."/>
            <person name="Gray M.W."/>
            <person name="Holland P.W.H."/>
            <person name="King N."/>
            <person name="Lang F.B.F."/>
            <person name="Roger A.J."/>
            <person name="Ruiz-Trillo I."/>
            <person name="Young S.K."/>
            <person name="Zeng Q."/>
            <person name="Gargeya S."/>
            <person name="Alvarado L."/>
            <person name="Berlin A."/>
            <person name="Chapman S.B."/>
            <person name="Chen Z."/>
            <person name="Freedman E."/>
            <person name="Gellesch M."/>
            <person name="Goldberg J."/>
            <person name="Griggs A."/>
            <person name="Gujja S."/>
            <person name="Heilman E."/>
            <person name="Heiman D."/>
            <person name="Howarth C."/>
            <person name="Mehta T."/>
            <person name="Neiman D."/>
            <person name="Pearson M."/>
            <person name="Roberts A."/>
            <person name="Saif S."/>
            <person name="Shea T."/>
            <person name="Shenoy N."/>
            <person name="Sisk P."/>
            <person name="Stolte C."/>
            <person name="Sykes S."/>
            <person name="White J."/>
            <person name="Yandava C."/>
            <person name="Haas B."/>
            <person name="Nusbaum C."/>
            <person name="Birren B."/>
        </authorList>
    </citation>
    <scope>NUCLEOTIDE SEQUENCE</scope>
    <source>
        <strain evidence="5">ATCC 30864</strain>
    </source>
</reference>
<evidence type="ECO:0000259" key="3">
    <source>
        <dbReference type="Pfam" id="PF04884"/>
    </source>
</evidence>
<comment type="similarity">
    <text evidence="1">Belongs to the RUS1 family.</text>
</comment>
<feature type="region of interest" description="Disordered" evidence="2">
    <location>
        <begin position="27"/>
        <end position="60"/>
    </location>
</feature>
<dbReference type="EMBL" id="KE346368">
    <property type="protein sequence ID" value="KJE95000.1"/>
    <property type="molecule type" value="Genomic_DNA"/>
</dbReference>
<proteinExistence type="inferred from homology"/>
<feature type="compositionally biased region" description="Polar residues" evidence="2">
    <location>
        <begin position="27"/>
        <end position="41"/>
    </location>
</feature>
<dbReference type="Pfam" id="PF04884">
    <property type="entry name" value="UVB_sens_prot"/>
    <property type="match status" value="1"/>
</dbReference>
<feature type="compositionally biased region" description="Polar residues" evidence="2">
    <location>
        <begin position="720"/>
        <end position="735"/>
    </location>
</feature>
<dbReference type="AlphaFoldDB" id="A0A0D2WSA8"/>
<dbReference type="PhylomeDB" id="A0A0D2WSA8"/>
<sequence length="876" mass="93854">MRLHCSNALALRLASSSSVLTRQQHAFKSSRSHSQMTSNNKAAIASSGITTSPSSSAPTITTTTTAAATGQAELAVLQQRIPNKKQRWVALTIAQPDASRPFAQWSTPSDGPTEHSSSRKQPSSAVDDHRLDAAAACQTNPSASSEGRRLDDEQHHEAAHRRKSMSMLHVRQTQSPSAASGNEEIKQEIVDTFAASTAPPAQRQQLMYTQSPVVSPEAAPLQDAKVVEPLPQHSQSDQTSTTTAAAADTSLRFRAPPLLLGKVDAVSFTGQSFAERWDPEASSTSTETRSAAPVGSGIFALVASLQNAGQRAWRLREDTRHRLIEAFLPKGYPHSVTPNYMGYSRWQAVQSVTGTMTGVLSTQALLYAVGLGAGAIPLAGALNWIVKDGLGQLGGVVYSTFISSKFDSDPKRHRFWSNAALQASTLLEILTPLAPGMFLFLASVSNIGKNISWLAASSTRAQMHNSLTLRDNLGDVTGKAGSQAIATSLIGTGLGIAIAPFVGTDPIAVLLAFLPLSIVNMVSNYRSNTIVHMRTLNVQRAERLFMHFLLHNRAALIDAAAADKMAFSTPMQYQLLTPSQVSGAESFVWHYRTIFDVPVCVEPPIDVVFAKHDATASSSATTGKATANTPLYEPKRLLERLRKALGRSPPAQLPIDSCAVSLLLGDVWMLGRENYLLAVMDATQHEGGMLAALDIAYQTPSFSLLPSDTPPTAIPPPPSNASESLQTEQAGTPPSLQRRRTVCLWFREGTTSNEMVTGFLHACLLRYAMEDPDVRAAFLGASVAASSGTTDANTVLPAAHAEQIRSMVISSRQPTATDAQQLESEANALLEEVVLSRVSHSIVRTISPNFSAALAKSGWRTKNVFLAEGDARLVTD</sequence>
<feature type="compositionally biased region" description="Pro residues" evidence="2">
    <location>
        <begin position="708"/>
        <end position="719"/>
    </location>
</feature>
<organism evidence="4 5">
    <name type="scientific">Capsaspora owczarzaki (strain ATCC 30864)</name>
    <dbReference type="NCBI Taxonomy" id="595528"/>
    <lineage>
        <taxon>Eukaryota</taxon>
        <taxon>Filasterea</taxon>
        <taxon>Capsaspora</taxon>
    </lineage>
</organism>
<feature type="compositionally biased region" description="Low complexity" evidence="2">
    <location>
        <begin position="42"/>
        <end position="60"/>
    </location>
</feature>
<feature type="compositionally biased region" description="Basic and acidic residues" evidence="2">
    <location>
        <begin position="146"/>
        <end position="157"/>
    </location>
</feature>
<dbReference type="PANTHER" id="PTHR12770">
    <property type="entry name" value="RUS1 FAMILY PROTEIN C16ORF58"/>
    <property type="match status" value="1"/>
</dbReference>
<dbReference type="PANTHER" id="PTHR12770:SF22">
    <property type="entry name" value="PROTEIN ROOT UVB SENSITIVE 1, CHLOROPLASTIC"/>
    <property type="match status" value="1"/>
</dbReference>
<evidence type="ECO:0000256" key="1">
    <source>
        <dbReference type="ARBA" id="ARBA00007558"/>
    </source>
</evidence>